<name>A0A8H4KTK2_9HYPO</name>
<keyword evidence="3" id="KW-1185">Reference proteome</keyword>
<keyword evidence="1" id="KW-0812">Transmembrane</keyword>
<evidence type="ECO:0000256" key="1">
    <source>
        <dbReference type="SAM" id="Phobius"/>
    </source>
</evidence>
<evidence type="ECO:0000313" key="3">
    <source>
        <dbReference type="Proteomes" id="UP000605986"/>
    </source>
</evidence>
<dbReference type="OrthoDB" id="5057786at2759"/>
<keyword evidence="1" id="KW-1133">Transmembrane helix</keyword>
<feature type="transmembrane region" description="Helical" evidence="1">
    <location>
        <begin position="40"/>
        <end position="58"/>
    </location>
</feature>
<dbReference type="EMBL" id="JAADJG010000108">
    <property type="protein sequence ID" value="KAF4455023.1"/>
    <property type="molecule type" value="Genomic_DNA"/>
</dbReference>
<reference evidence="2" key="1">
    <citation type="submission" date="2020-01" db="EMBL/GenBank/DDBJ databases">
        <title>Identification and distribution of gene clusters putatively required for synthesis of sphingolipid metabolism inhibitors in phylogenetically diverse species of the filamentous fungus Fusarium.</title>
        <authorList>
            <person name="Kim H.-S."/>
            <person name="Busman M."/>
            <person name="Brown D.W."/>
            <person name="Divon H."/>
            <person name="Uhlig S."/>
            <person name="Proctor R.H."/>
        </authorList>
    </citation>
    <scope>NUCLEOTIDE SEQUENCE</scope>
    <source>
        <strain evidence="2">NRRL 53441</strain>
    </source>
</reference>
<gene>
    <name evidence="2" type="ORF">F53441_2584</name>
</gene>
<proteinExistence type="predicted"/>
<evidence type="ECO:0000313" key="2">
    <source>
        <dbReference type="EMBL" id="KAF4455023.1"/>
    </source>
</evidence>
<feature type="transmembrane region" description="Helical" evidence="1">
    <location>
        <begin position="257"/>
        <end position="277"/>
    </location>
</feature>
<feature type="transmembrane region" description="Helical" evidence="1">
    <location>
        <begin position="297"/>
        <end position="319"/>
    </location>
</feature>
<protein>
    <submittedName>
        <fullName evidence="2">Uncharacterized protein</fullName>
    </submittedName>
</protein>
<accession>A0A8H4KTK2</accession>
<keyword evidence="1" id="KW-0472">Membrane</keyword>
<comment type="caution">
    <text evidence="2">The sequence shown here is derived from an EMBL/GenBank/DDBJ whole genome shotgun (WGS) entry which is preliminary data.</text>
</comment>
<dbReference type="AlphaFoldDB" id="A0A8H4KTK2"/>
<dbReference type="Proteomes" id="UP000605986">
    <property type="component" value="Unassembled WGS sequence"/>
</dbReference>
<organism evidence="2 3">
    <name type="scientific">Fusarium austroafricanum</name>
    <dbReference type="NCBI Taxonomy" id="2364996"/>
    <lineage>
        <taxon>Eukaryota</taxon>
        <taxon>Fungi</taxon>
        <taxon>Dikarya</taxon>
        <taxon>Ascomycota</taxon>
        <taxon>Pezizomycotina</taxon>
        <taxon>Sordariomycetes</taxon>
        <taxon>Hypocreomycetidae</taxon>
        <taxon>Hypocreales</taxon>
        <taxon>Nectriaceae</taxon>
        <taxon>Fusarium</taxon>
        <taxon>Fusarium concolor species complex</taxon>
    </lineage>
</organism>
<sequence length="338" mass="39080">MLSFRHHILYWALSLLTLPLTKFRRLLIEHGLFPDYINDIHLPVICLTLHFLFGYVLFQYKEAFRQQREEKFTTPFDGNVLAAKLEKVVEERNGNVKAARVHKGRQGRKRYVRGGNGKPREVQFEKKSDQNGNAKQINVGFTPEDSDKTRKLFIKKKIKIPGKEDLIEVLCKYNSVVYFACLALFLTYTEPLPGFPEGAESAYVHSIGRVLITFTVLGTLEPFRLSRWDIELCGLGMFSNCCVLCNEGPGFYISALMGLYGIFIMGIIIEVILYMKLQYWPWWPGVWFMDGLAHTDIFIRIELLAPLIDFAETVVYAIASITHTGWYKKRHQIMQRPL</sequence>